<gene>
    <name evidence="1" type="ORF">A2746_01220</name>
</gene>
<dbReference type="AlphaFoldDB" id="A0A1F8EWU4"/>
<accession>A0A1F8EWU4</accession>
<evidence type="ECO:0000313" key="1">
    <source>
        <dbReference type="EMBL" id="OGN04958.1"/>
    </source>
</evidence>
<reference evidence="1 2" key="1">
    <citation type="journal article" date="2016" name="Nat. Commun.">
        <title>Thousands of microbial genomes shed light on interconnected biogeochemical processes in an aquifer system.</title>
        <authorList>
            <person name="Anantharaman K."/>
            <person name="Brown C.T."/>
            <person name="Hug L.A."/>
            <person name="Sharon I."/>
            <person name="Castelle C.J."/>
            <person name="Probst A.J."/>
            <person name="Thomas B.C."/>
            <person name="Singh A."/>
            <person name="Wilkins M.J."/>
            <person name="Karaoz U."/>
            <person name="Brodie E.L."/>
            <person name="Williams K.H."/>
            <person name="Hubbard S.S."/>
            <person name="Banfield J.F."/>
        </authorList>
    </citation>
    <scope>NUCLEOTIDE SEQUENCE [LARGE SCALE GENOMIC DNA]</scope>
</reference>
<name>A0A1F8EWU4_9BACT</name>
<dbReference type="EMBL" id="MGJJ01000019">
    <property type="protein sequence ID" value="OGN04958.1"/>
    <property type="molecule type" value="Genomic_DNA"/>
</dbReference>
<protein>
    <recommendedName>
        <fullName evidence="3">Ribbon-helix-helix protein CopG domain-containing protein</fullName>
    </recommendedName>
</protein>
<evidence type="ECO:0000313" key="2">
    <source>
        <dbReference type="Proteomes" id="UP000177419"/>
    </source>
</evidence>
<comment type="caution">
    <text evidence="1">The sequence shown here is derived from an EMBL/GenBank/DDBJ whole genome shotgun (WGS) entry which is preliminary data.</text>
</comment>
<organism evidence="1 2">
    <name type="scientific">Candidatus Yanofskybacteria bacterium RIFCSPHIGHO2_01_FULL_44_22</name>
    <dbReference type="NCBI Taxonomy" id="1802669"/>
    <lineage>
        <taxon>Bacteria</taxon>
        <taxon>Candidatus Yanofskyibacteriota</taxon>
    </lineage>
</organism>
<evidence type="ECO:0008006" key="3">
    <source>
        <dbReference type="Google" id="ProtNLM"/>
    </source>
</evidence>
<dbReference type="Proteomes" id="UP000177419">
    <property type="component" value="Unassembled WGS sequence"/>
</dbReference>
<dbReference type="STRING" id="1802669.A2746_01220"/>
<proteinExistence type="predicted"/>
<sequence length="72" mass="8260">MSKNVIVSVRMSVLDLQRLQALAIVFDETLASLIQKAVIAYIEERKSEPNFQKELEAAKKRQTALLDQFHMI</sequence>